<protein>
    <recommendedName>
        <fullName evidence="4">Secreted protein</fullName>
    </recommendedName>
</protein>
<keyword evidence="3" id="KW-1185">Reference proteome</keyword>
<feature type="transmembrane region" description="Helical" evidence="1">
    <location>
        <begin position="6"/>
        <end position="29"/>
    </location>
</feature>
<proteinExistence type="predicted"/>
<evidence type="ECO:0000313" key="3">
    <source>
        <dbReference type="Proteomes" id="UP001500610"/>
    </source>
</evidence>
<dbReference type="EMBL" id="BAABIV010000011">
    <property type="protein sequence ID" value="GAA4983829.1"/>
    <property type="molecule type" value="Genomic_DNA"/>
</dbReference>
<dbReference type="Proteomes" id="UP001500610">
    <property type="component" value="Unassembled WGS sequence"/>
</dbReference>
<evidence type="ECO:0000313" key="2">
    <source>
        <dbReference type="EMBL" id="GAA4983829.1"/>
    </source>
</evidence>
<reference evidence="3" key="1">
    <citation type="journal article" date="2019" name="Int. J. Syst. Evol. Microbiol.">
        <title>The Global Catalogue of Microorganisms (GCM) 10K type strain sequencing project: providing services to taxonomists for standard genome sequencing and annotation.</title>
        <authorList>
            <consortium name="The Broad Institute Genomics Platform"/>
            <consortium name="The Broad Institute Genome Sequencing Center for Infectious Disease"/>
            <person name="Wu L."/>
            <person name="Ma J."/>
        </authorList>
    </citation>
    <scope>NUCLEOTIDE SEQUENCE [LARGE SCALE GENOMIC DNA]</scope>
    <source>
        <strain evidence="3">JCM 17657</strain>
    </source>
</reference>
<keyword evidence="1" id="KW-1133">Transmembrane helix</keyword>
<comment type="caution">
    <text evidence="2">The sequence shown here is derived from an EMBL/GenBank/DDBJ whole genome shotgun (WGS) entry which is preliminary data.</text>
</comment>
<keyword evidence="1" id="KW-0812">Transmembrane</keyword>
<evidence type="ECO:0000256" key="1">
    <source>
        <dbReference type="SAM" id="Phobius"/>
    </source>
</evidence>
<evidence type="ECO:0008006" key="4">
    <source>
        <dbReference type="Google" id="ProtNLM"/>
    </source>
</evidence>
<gene>
    <name evidence="2" type="ORF">GCM10023257_23340</name>
</gene>
<keyword evidence="1" id="KW-0472">Membrane</keyword>
<name>A0ABP9I1D5_9ACTN</name>
<accession>A0ABP9I1D5</accession>
<organism evidence="2 3">
    <name type="scientific">Streptomyces hyderabadensis</name>
    <dbReference type="NCBI Taxonomy" id="598549"/>
    <lineage>
        <taxon>Bacteria</taxon>
        <taxon>Bacillati</taxon>
        <taxon>Actinomycetota</taxon>
        <taxon>Actinomycetes</taxon>
        <taxon>Kitasatosporales</taxon>
        <taxon>Streptomycetaceae</taxon>
        <taxon>Streptomyces</taxon>
    </lineage>
</organism>
<sequence length="186" mass="20712">MPVNENTAAVLAALIGVAGALGGAFMGAWMQRRATLEQIAAQERAEQRGQLRTDRRASYAEVMDASERFIASLDDIVAARRETAGPPGAASGWERMREESLAAMRMLRRAIWNVRVAGPEDMADLAKGIYDVNMRRFETAFDRALTFEEMDERLNRENAEFRQSRSRFVTGAQRLLGNGGPGFDQR</sequence>